<protein>
    <submittedName>
        <fullName evidence="1">Uncharacterized protein</fullName>
    </submittedName>
</protein>
<dbReference type="Proteomes" id="UP001248709">
    <property type="component" value="Unassembled WGS sequence"/>
</dbReference>
<reference evidence="1 2" key="1">
    <citation type="submission" date="2023-07" db="EMBL/GenBank/DDBJ databases">
        <title>Genomic Encyclopedia of Type Strains, Phase IV (KMG-IV): sequencing the most valuable type-strain genomes for metagenomic binning, comparative biology and taxonomic classification.</title>
        <authorList>
            <person name="Goeker M."/>
        </authorList>
    </citation>
    <scope>NUCLEOTIDE SEQUENCE [LARGE SCALE GENOMIC DNA]</scope>
    <source>
        <strain evidence="1 2">T98</strain>
    </source>
</reference>
<name>A0ABU3H2Y0_9BACL</name>
<dbReference type="RefSeq" id="WP_156940551.1">
    <property type="nucleotide sequence ID" value="NZ_JAUSUY010000002.1"/>
</dbReference>
<evidence type="ECO:0000313" key="1">
    <source>
        <dbReference type="EMBL" id="MDT3425157.1"/>
    </source>
</evidence>
<keyword evidence="2" id="KW-1185">Reference proteome</keyword>
<evidence type="ECO:0000313" key="2">
    <source>
        <dbReference type="Proteomes" id="UP001248709"/>
    </source>
</evidence>
<dbReference type="EMBL" id="JAUSUY010000002">
    <property type="protein sequence ID" value="MDT3425157.1"/>
    <property type="molecule type" value="Genomic_DNA"/>
</dbReference>
<proteinExistence type="predicted"/>
<comment type="caution">
    <text evidence="1">The sequence shown here is derived from an EMBL/GenBank/DDBJ whole genome shotgun (WGS) entry which is preliminary data.</text>
</comment>
<gene>
    <name evidence="1" type="ORF">J2Z22_000670</name>
</gene>
<sequence length="49" mass="5743">MSLVNQLRNTFMSRYGLTEDIIHKETIDVTGPDPVHFSAMFRPSWSRFL</sequence>
<accession>A0ABU3H2Y0</accession>
<organism evidence="1 2">
    <name type="scientific">Paenibacillus forsythiae</name>
    <dbReference type="NCBI Taxonomy" id="365616"/>
    <lineage>
        <taxon>Bacteria</taxon>
        <taxon>Bacillati</taxon>
        <taxon>Bacillota</taxon>
        <taxon>Bacilli</taxon>
        <taxon>Bacillales</taxon>
        <taxon>Paenibacillaceae</taxon>
        <taxon>Paenibacillus</taxon>
    </lineage>
</organism>